<evidence type="ECO:0000313" key="2">
    <source>
        <dbReference type="EMBL" id="GEC06067.1"/>
    </source>
</evidence>
<feature type="compositionally biased region" description="Low complexity" evidence="1">
    <location>
        <begin position="74"/>
        <end position="84"/>
    </location>
</feature>
<dbReference type="OrthoDB" id="4351022at2"/>
<dbReference type="RefSeq" id="WP_141310740.1">
    <property type="nucleotide sequence ID" value="NZ_BJND01000025.1"/>
</dbReference>
<evidence type="ECO:0000313" key="3">
    <source>
        <dbReference type="Proteomes" id="UP000317881"/>
    </source>
</evidence>
<keyword evidence="3" id="KW-1185">Reference proteome</keyword>
<evidence type="ECO:0000256" key="1">
    <source>
        <dbReference type="SAM" id="MobiDB-lite"/>
    </source>
</evidence>
<comment type="caution">
    <text evidence="2">The sequence shown here is derived from an EMBL/GenBank/DDBJ whole genome shotgun (WGS) entry which is preliminary data.</text>
</comment>
<protein>
    <submittedName>
        <fullName evidence="2">Uncharacterized protein</fullName>
    </submittedName>
</protein>
<reference evidence="2 3" key="1">
    <citation type="submission" date="2019-06" db="EMBL/GenBank/DDBJ databases">
        <title>Whole genome shotgun sequence of Streptomyces spinoverrucosus NBRC 14228.</title>
        <authorList>
            <person name="Hosoyama A."/>
            <person name="Uohara A."/>
            <person name="Ohji S."/>
            <person name="Ichikawa N."/>
        </authorList>
    </citation>
    <scope>NUCLEOTIDE SEQUENCE [LARGE SCALE GENOMIC DNA]</scope>
    <source>
        <strain evidence="2 3">NBRC 14228</strain>
    </source>
</reference>
<organism evidence="2 3">
    <name type="scientific">Streptomyces spinoverrucosus</name>
    <dbReference type="NCBI Taxonomy" id="284043"/>
    <lineage>
        <taxon>Bacteria</taxon>
        <taxon>Bacillati</taxon>
        <taxon>Actinomycetota</taxon>
        <taxon>Actinomycetes</taxon>
        <taxon>Kitasatosporales</taxon>
        <taxon>Streptomycetaceae</taxon>
        <taxon>Streptomyces</taxon>
    </lineage>
</organism>
<feature type="region of interest" description="Disordered" evidence="1">
    <location>
        <begin position="43"/>
        <end position="84"/>
    </location>
</feature>
<dbReference type="EMBL" id="BJND01000025">
    <property type="protein sequence ID" value="GEC06067.1"/>
    <property type="molecule type" value="Genomic_DNA"/>
</dbReference>
<proteinExistence type="predicted"/>
<dbReference type="Proteomes" id="UP000317881">
    <property type="component" value="Unassembled WGS sequence"/>
</dbReference>
<accession>A0A4Y3VGP8</accession>
<gene>
    <name evidence="2" type="ORF">SSP24_37220</name>
</gene>
<name>A0A4Y3VGP8_9ACTN</name>
<dbReference type="AlphaFoldDB" id="A0A4Y3VGP8"/>
<sequence>MAMRGVVDKLLRASTKGTVSIDPGAITVTGQKVTLTFTPDRAMVRTLNPPQPGHSTPARYRADRWRLPRPRPRNPSAASSEPAG</sequence>